<feature type="transmembrane region" description="Helical" evidence="1">
    <location>
        <begin position="164"/>
        <end position="190"/>
    </location>
</feature>
<keyword evidence="1" id="KW-1133">Transmembrane helix</keyword>
<protein>
    <submittedName>
        <fullName evidence="2">Uncharacterized membrane protein YbhN (UPF0104 family)</fullName>
    </submittedName>
</protein>
<dbReference type="EMBL" id="JACHIW010000001">
    <property type="protein sequence ID" value="MBB5156062.1"/>
    <property type="molecule type" value="Genomic_DNA"/>
</dbReference>
<keyword evidence="1" id="KW-0812">Transmembrane</keyword>
<gene>
    <name evidence="2" type="ORF">BJ970_003596</name>
</gene>
<dbReference type="AlphaFoldDB" id="A0A840Q0K4"/>
<evidence type="ECO:0000313" key="3">
    <source>
        <dbReference type="Proteomes" id="UP000584374"/>
    </source>
</evidence>
<feature type="transmembrane region" description="Helical" evidence="1">
    <location>
        <begin position="86"/>
        <end position="105"/>
    </location>
</feature>
<keyword evidence="3" id="KW-1185">Reference proteome</keyword>
<dbReference type="Proteomes" id="UP000584374">
    <property type="component" value="Unassembled WGS sequence"/>
</dbReference>
<dbReference type="GO" id="GO:0050660">
    <property type="term" value="F:flavin adenine dinucleotide binding"/>
    <property type="evidence" value="ECO:0007669"/>
    <property type="project" value="InterPro"/>
</dbReference>
<reference evidence="2 3" key="1">
    <citation type="submission" date="2020-08" db="EMBL/GenBank/DDBJ databases">
        <title>Sequencing the genomes of 1000 actinobacteria strains.</title>
        <authorList>
            <person name="Klenk H.-P."/>
        </authorList>
    </citation>
    <scope>NUCLEOTIDE SEQUENCE [LARGE SCALE GENOMIC DNA]</scope>
    <source>
        <strain evidence="2 3">DSM 45584</strain>
    </source>
</reference>
<organism evidence="2 3">
    <name type="scientific">Saccharopolyspora phatthalungensis</name>
    <dbReference type="NCBI Taxonomy" id="664693"/>
    <lineage>
        <taxon>Bacteria</taxon>
        <taxon>Bacillati</taxon>
        <taxon>Actinomycetota</taxon>
        <taxon>Actinomycetes</taxon>
        <taxon>Pseudonocardiales</taxon>
        <taxon>Pseudonocardiaceae</taxon>
        <taxon>Saccharopolyspora</taxon>
    </lineage>
</organism>
<dbReference type="PANTHER" id="PTHR39087">
    <property type="entry name" value="UPF0104 MEMBRANE PROTEIN MJ1595"/>
    <property type="match status" value="1"/>
</dbReference>
<comment type="caution">
    <text evidence="2">The sequence shown here is derived from an EMBL/GenBank/DDBJ whole genome shotgun (WGS) entry which is preliminary data.</text>
</comment>
<sequence length="266" mass="29092">MMCCIGDEVTEPRGVSGWDRCCGTTAGGHRGTETESRRGRREWKFGGGCAIAQWTLVLVGLGVLGWQVPARAHEADRLGPELAHLRWWWVGTAVLLNIGALAVYAELHRHLLAADRVRLPTRTIQAINFAENALSTTVPAVGNAAVFVYATYQLRKRNVDVALAAWSLVLAGTVATIMLMFVGLLGTGLAGQRRRIARRGIAVGSWACWHVVTRPSVLSRCLRTLAWPGRRLPRSAVRAAAPGTGRISFILIDPNSSSRYFRVICW</sequence>
<name>A0A840Q0K4_9PSEU</name>
<dbReference type="SUPFAM" id="SSF56176">
    <property type="entry name" value="FAD-binding/transporter-associated domain-like"/>
    <property type="match status" value="1"/>
</dbReference>
<dbReference type="RefSeq" id="WP_184727269.1">
    <property type="nucleotide sequence ID" value="NZ_JACHIW010000001.1"/>
</dbReference>
<keyword evidence="1" id="KW-0472">Membrane</keyword>
<accession>A0A840Q0K4</accession>
<evidence type="ECO:0000256" key="1">
    <source>
        <dbReference type="SAM" id="Phobius"/>
    </source>
</evidence>
<feature type="transmembrane region" description="Helical" evidence="1">
    <location>
        <begin position="45"/>
        <end position="66"/>
    </location>
</feature>
<dbReference type="InterPro" id="IPR036318">
    <property type="entry name" value="FAD-bd_PCMH-like_sf"/>
</dbReference>
<evidence type="ECO:0000313" key="2">
    <source>
        <dbReference type="EMBL" id="MBB5156062.1"/>
    </source>
</evidence>
<feature type="transmembrane region" description="Helical" evidence="1">
    <location>
        <begin position="126"/>
        <end position="152"/>
    </location>
</feature>
<dbReference type="PANTHER" id="PTHR39087:SF2">
    <property type="entry name" value="UPF0104 MEMBRANE PROTEIN MJ1595"/>
    <property type="match status" value="1"/>
</dbReference>
<proteinExistence type="predicted"/>